<sequence length="91" mass="10004">MIASQKVKEGKLVKVEVECDGFIKKIKITGDFFLHPEDILEKIEKSILGLRKDTGTEAIASRIHEITGANDAQMIGVSPESLALVIREALK</sequence>
<dbReference type="EC" id="6.3.1.20" evidence="3"/>
<dbReference type="OrthoDB" id="146287at2157"/>
<keyword evidence="6" id="KW-0067">ATP-binding</keyword>
<evidence type="ECO:0000256" key="4">
    <source>
        <dbReference type="ARBA" id="ARBA00022598"/>
    </source>
</evidence>
<evidence type="ECO:0000313" key="10">
    <source>
        <dbReference type="Proteomes" id="UP000218615"/>
    </source>
</evidence>
<dbReference type="EMBL" id="FZMP01000240">
    <property type="protein sequence ID" value="SNQ62802.1"/>
    <property type="molecule type" value="Genomic_DNA"/>
</dbReference>
<dbReference type="GO" id="GO:0016979">
    <property type="term" value="F:lipoate-protein ligase activity"/>
    <property type="evidence" value="ECO:0007669"/>
    <property type="project" value="UniProtKB-EC"/>
</dbReference>
<reference evidence="10" key="1">
    <citation type="submission" date="2017-06" db="EMBL/GenBank/DDBJ databases">
        <authorList>
            <person name="Cremers G."/>
        </authorList>
    </citation>
    <scope>NUCLEOTIDE SEQUENCE [LARGE SCALE GENOMIC DNA]</scope>
</reference>
<evidence type="ECO:0000256" key="3">
    <source>
        <dbReference type="ARBA" id="ARBA00012367"/>
    </source>
</evidence>
<proteinExistence type="predicted"/>
<evidence type="ECO:0000256" key="7">
    <source>
        <dbReference type="ARBA" id="ARBA00048037"/>
    </source>
</evidence>
<dbReference type="InterPro" id="IPR019491">
    <property type="entry name" value="Lipoate_protein_ligase_C"/>
</dbReference>
<dbReference type="UniPathway" id="UPA00537">
    <property type="reaction ID" value="UER00594"/>
</dbReference>
<dbReference type="Pfam" id="PF10437">
    <property type="entry name" value="Lip_prot_lig_C"/>
    <property type="match status" value="1"/>
</dbReference>
<dbReference type="GO" id="GO:0009249">
    <property type="term" value="P:protein lipoylation"/>
    <property type="evidence" value="ECO:0007669"/>
    <property type="project" value="UniProtKB-ARBA"/>
</dbReference>
<gene>
    <name evidence="9" type="ORF">MNV_90016</name>
</gene>
<evidence type="ECO:0000259" key="8">
    <source>
        <dbReference type="Pfam" id="PF10437"/>
    </source>
</evidence>
<comment type="pathway">
    <text evidence="2">Protein modification; protein lipoylation via exogenous pathway; protein N(6)-(lipoyl)lysine from lipoate: step 1/2.</text>
</comment>
<evidence type="ECO:0000256" key="2">
    <source>
        <dbReference type="ARBA" id="ARBA00005124"/>
    </source>
</evidence>
<dbReference type="SUPFAM" id="SSF82649">
    <property type="entry name" value="SufE/NifU"/>
    <property type="match status" value="1"/>
</dbReference>
<evidence type="ECO:0000256" key="1">
    <source>
        <dbReference type="ARBA" id="ARBA00005085"/>
    </source>
</evidence>
<accession>A0A284VU48</accession>
<dbReference type="AlphaFoldDB" id="A0A284VU48"/>
<name>A0A284VU48_9EURY</name>
<keyword evidence="5" id="KW-0547">Nucleotide-binding</keyword>
<keyword evidence="4" id="KW-0436">Ligase</keyword>
<organism evidence="9 10">
    <name type="scientific">Candidatus Methanoperedens nitratireducens</name>
    <dbReference type="NCBI Taxonomy" id="1392998"/>
    <lineage>
        <taxon>Archaea</taxon>
        <taxon>Methanobacteriati</taxon>
        <taxon>Methanobacteriota</taxon>
        <taxon>Stenosarchaea group</taxon>
        <taxon>Methanomicrobia</taxon>
        <taxon>Methanosarcinales</taxon>
        <taxon>ANME-2 cluster</taxon>
        <taxon>Candidatus Methanoperedentaceae</taxon>
        <taxon>Candidatus Methanoperedens</taxon>
    </lineage>
</organism>
<dbReference type="RefSeq" id="WP_096207317.1">
    <property type="nucleotide sequence ID" value="NZ_FZMP01000240.1"/>
</dbReference>
<evidence type="ECO:0000256" key="6">
    <source>
        <dbReference type="ARBA" id="ARBA00022840"/>
    </source>
</evidence>
<dbReference type="GO" id="GO:0005524">
    <property type="term" value="F:ATP binding"/>
    <property type="evidence" value="ECO:0007669"/>
    <property type="project" value="UniProtKB-KW"/>
</dbReference>
<evidence type="ECO:0000256" key="5">
    <source>
        <dbReference type="ARBA" id="ARBA00022741"/>
    </source>
</evidence>
<keyword evidence="10" id="KW-1185">Reference proteome</keyword>
<feature type="domain" description="Lipoate protein ligase C-terminal" evidence="8">
    <location>
        <begin position="15"/>
        <end position="67"/>
    </location>
</feature>
<dbReference type="Gene3D" id="3.30.390.50">
    <property type="entry name" value="CO dehydrogenase flavoprotein, C-terminal domain"/>
    <property type="match status" value="1"/>
</dbReference>
<protein>
    <recommendedName>
        <fullName evidence="3">lipoate--protein ligase</fullName>
        <ecNumber evidence="3">6.3.1.20</ecNumber>
    </recommendedName>
</protein>
<dbReference type="Proteomes" id="UP000218615">
    <property type="component" value="Unassembled WGS sequence"/>
</dbReference>
<comment type="pathway">
    <text evidence="1">Protein modification; protein lipoylation via exogenous pathway; protein N(6)-(lipoyl)lysine from lipoate: step 2/2.</text>
</comment>
<comment type="catalytic activity">
    <reaction evidence="7">
        <text>L-lysyl-[lipoyl-carrier protein] + (R)-lipoate + ATP = N(6)-[(R)-lipoyl]-L-lysyl-[lipoyl-carrier protein] + AMP + diphosphate + H(+)</text>
        <dbReference type="Rhea" id="RHEA:49288"/>
        <dbReference type="Rhea" id="RHEA-COMP:10500"/>
        <dbReference type="Rhea" id="RHEA-COMP:10502"/>
        <dbReference type="ChEBI" id="CHEBI:15378"/>
        <dbReference type="ChEBI" id="CHEBI:29969"/>
        <dbReference type="ChEBI" id="CHEBI:30616"/>
        <dbReference type="ChEBI" id="CHEBI:33019"/>
        <dbReference type="ChEBI" id="CHEBI:83088"/>
        <dbReference type="ChEBI" id="CHEBI:83099"/>
        <dbReference type="ChEBI" id="CHEBI:456215"/>
        <dbReference type="EC" id="6.3.1.20"/>
    </reaction>
</comment>
<evidence type="ECO:0000313" key="9">
    <source>
        <dbReference type="EMBL" id="SNQ62802.1"/>
    </source>
</evidence>